<evidence type="ECO:0000256" key="1">
    <source>
        <dbReference type="ARBA" id="ARBA00009023"/>
    </source>
</evidence>
<accession>A0ABW0TDV5</accession>
<comment type="similarity">
    <text evidence="1">Belongs to the bacterial solute-binding protein 7 family.</text>
</comment>
<name>A0ABW0TDV5_9BACL</name>
<dbReference type="CDD" id="cd13603">
    <property type="entry name" value="PBP2_TRAP_Siap_TeaA_like"/>
    <property type="match status" value="1"/>
</dbReference>
<dbReference type="RefSeq" id="WP_381429222.1">
    <property type="nucleotide sequence ID" value="NZ_JBHSNO010000001.1"/>
</dbReference>
<dbReference type="PIRSF" id="PIRSF006470">
    <property type="entry name" value="DctB"/>
    <property type="match status" value="1"/>
</dbReference>
<dbReference type="NCBIfam" id="NF037995">
    <property type="entry name" value="TRAP_S1"/>
    <property type="match status" value="1"/>
</dbReference>
<dbReference type="NCBIfam" id="TIGR00787">
    <property type="entry name" value="dctP"/>
    <property type="match status" value="1"/>
</dbReference>
<evidence type="ECO:0000256" key="2">
    <source>
        <dbReference type="ARBA" id="ARBA00022448"/>
    </source>
</evidence>
<keyword evidence="5" id="KW-1185">Reference proteome</keyword>
<comment type="caution">
    <text evidence="4">The sequence shown here is derived from an EMBL/GenBank/DDBJ whole genome shotgun (WGS) entry which is preliminary data.</text>
</comment>
<dbReference type="Pfam" id="PF03480">
    <property type="entry name" value="DctP"/>
    <property type="match status" value="1"/>
</dbReference>
<protein>
    <submittedName>
        <fullName evidence="4">TRAP transporter substrate-binding protein</fullName>
    </submittedName>
</protein>
<evidence type="ECO:0000313" key="4">
    <source>
        <dbReference type="EMBL" id="MFC5587317.1"/>
    </source>
</evidence>
<dbReference type="SUPFAM" id="SSF53850">
    <property type="entry name" value="Periplasmic binding protein-like II"/>
    <property type="match status" value="1"/>
</dbReference>
<dbReference type="InterPro" id="IPR038404">
    <property type="entry name" value="TRAP_DctP_sf"/>
</dbReference>
<sequence length="354" mass="39929">MSKKMMFVFLSTFLVVFILTACGGYSGKSSVDGTAAADDNESGTKIPAADTSGATYKLRLGHQSPEETNVQVYAKLFKELLEEKTNGDVHVEIYPFRQLGTDRELLEAMQFGTLEFGIINGPPISGFAPETAIVDLPFLFRDWNHVKTFLDSDVKDEYTALTEEANLKMMGIMARGFRHVTNSKKPIETVEDLKGLKIRVIESPVYVNAYREVGTSPQSMNWSDAYTALEQNAIDAQENTLDIIHDENVAEVQDYVSKTGINFVFSFIMASKQEFDKWPEDIQQAVLEAADEAGKEMTTRNEHNEGEFEEKLKAKGMEINDFDRSQFEGKFEDTYSSWKKEHGDNLLKKIQDIK</sequence>
<dbReference type="PANTHER" id="PTHR33376">
    <property type="match status" value="1"/>
</dbReference>
<dbReference type="PROSITE" id="PS51257">
    <property type="entry name" value="PROKAR_LIPOPROTEIN"/>
    <property type="match status" value="1"/>
</dbReference>
<proteinExistence type="inferred from homology"/>
<dbReference type="EMBL" id="JBHSNO010000001">
    <property type="protein sequence ID" value="MFC5587317.1"/>
    <property type="molecule type" value="Genomic_DNA"/>
</dbReference>
<keyword evidence="3" id="KW-0732">Signal</keyword>
<organism evidence="4 5">
    <name type="scientific">Sporosarcina soli</name>
    <dbReference type="NCBI Taxonomy" id="334736"/>
    <lineage>
        <taxon>Bacteria</taxon>
        <taxon>Bacillati</taxon>
        <taxon>Bacillota</taxon>
        <taxon>Bacilli</taxon>
        <taxon>Bacillales</taxon>
        <taxon>Caryophanaceae</taxon>
        <taxon>Sporosarcina</taxon>
    </lineage>
</organism>
<evidence type="ECO:0000313" key="5">
    <source>
        <dbReference type="Proteomes" id="UP001596109"/>
    </source>
</evidence>
<dbReference type="Proteomes" id="UP001596109">
    <property type="component" value="Unassembled WGS sequence"/>
</dbReference>
<gene>
    <name evidence="4" type="ORF">ACFPRA_00145</name>
</gene>
<dbReference type="InterPro" id="IPR004682">
    <property type="entry name" value="TRAP_DctP"/>
</dbReference>
<keyword evidence="2" id="KW-0813">Transport</keyword>
<dbReference type="PANTHER" id="PTHR33376:SF7">
    <property type="entry name" value="C4-DICARBOXYLATE-BINDING PROTEIN DCTB"/>
    <property type="match status" value="1"/>
</dbReference>
<reference evidence="5" key="1">
    <citation type="journal article" date="2019" name="Int. J. Syst. Evol. Microbiol.">
        <title>The Global Catalogue of Microorganisms (GCM) 10K type strain sequencing project: providing services to taxonomists for standard genome sequencing and annotation.</title>
        <authorList>
            <consortium name="The Broad Institute Genomics Platform"/>
            <consortium name="The Broad Institute Genome Sequencing Center for Infectious Disease"/>
            <person name="Wu L."/>
            <person name="Ma J."/>
        </authorList>
    </citation>
    <scope>NUCLEOTIDE SEQUENCE [LARGE SCALE GENOMIC DNA]</scope>
    <source>
        <strain evidence="5">CGMCC 4.1434</strain>
    </source>
</reference>
<dbReference type="InterPro" id="IPR018389">
    <property type="entry name" value="DctP_fam"/>
</dbReference>
<dbReference type="Gene3D" id="3.40.190.170">
    <property type="entry name" value="Bacterial extracellular solute-binding protein, family 7"/>
    <property type="match status" value="1"/>
</dbReference>
<evidence type="ECO:0000256" key="3">
    <source>
        <dbReference type="ARBA" id="ARBA00022729"/>
    </source>
</evidence>